<feature type="compositionally biased region" description="Basic and acidic residues" evidence="11">
    <location>
        <begin position="301"/>
        <end position="316"/>
    </location>
</feature>
<dbReference type="STRING" id="188477.A0A3S0ZSJ8"/>
<keyword evidence="14" id="KW-1185">Reference proteome</keyword>
<dbReference type="PANTHER" id="PTHR46105">
    <property type="entry name" value="AGAP004733-PA"/>
    <property type="match status" value="1"/>
</dbReference>
<dbReference type="InterPro" id="IPR050457">
    <property type="entry name" value="ZnFinger_BTB_dom_contain"/>
</dbReference>
<comment type="subcellular location">
    <subcellularLocation>
        <location evidence="1">Nucleus</location>
    </subcellularLocation>
</comment>
<comment type="caution">
    <text evidence="13">The sequence shown here is derived from an EMBL/GenBank/DDBJ whole genome shotgun (WGS) entry which is preliminary data.</text>
</comment>
<dbReference type="SMART" id="SM00355">
    <property type="entry name" value="ZnF_C2H2"/>
    <property type="match status" value="3"/>
</dbReference>
<evidence type="ECO:0000256" key="6">
    <source>
        <dbReference type="ARBA" id="ARBA00023015"/>
    </source>
</evidence>
<dbReference type="PROSITE" id="PS50157">
    <property type="entry name" value="ZINC_FINGER_C2H2_2"/>
    <property type="match status" value="1"/>
</dbReference>
<feature type="compositionally biased region" description="Low complexity" evidence="11">
    <location>
        <begin position="317"/>
        <end position="328"/>
    </location>
</feature>
<feature type="compositionally biased region" description="Polar residues" evidence="11">
    <location>
        <begin position="228"/>
        <end position="247"/>
    </location>
</feature>
<keyword evidence="8" id="KW-0804">Transcription</keyword>
<dbReference type="PANTHER" id="PTHR46105:SF5">
    <property type="entry name" value="ZINC FINGER AND BTB DOMAIN-CONTAINING PROTEIN 44 ISOFORM X1"/>
    <property type="match status" value="1"/>
</dbReference>
<keyword evidence="2" id="KW-0479">Metal-binding</keyword>
<evidence type="ECO:0000256" key="8">
    <source>
        <dbReference type="ARBA" id="ARBA00023163"/>
    </source>
</evidence>
<dbReference type="OrthoDB" id="8823111at2759"/>
<dbReference type="EMBL" id="RQTK01000159">
    <property type="protein sequence ID" value="RUS85803.1"/>
    <property type="molecule type" value="Genomic_DNA"/>
</dbReference>
<sequence length="539" mass="61092">MSSKNLLASEVLSSPGQCSAYTGESEHNHLDLHNIENACSESDEPCLVIDTSDGCDAVSKDGLEATASTLADNPLSLGFQTQESVTSHHHNAQAENQTELRQQQKFVHTKPYIFNEKTNQFSLAKSLPFSTDKHQRNENFQGHYGLQLSPDNLQEQETEKETLSLFQKNCDHDDSSTSCDRDDSSTSTACFAFRESPLNDPGRSDELDQSWDGQTFSNSRHTPKTKRNISPSEEQHQSVPRSNTINASGIPLQYLPSDSVSQNECRLIPTVCSLPLKKRSLRISPESVSFSNAEFSRALRDENIQETSKENDKNKSESSQSTLSNSTLELEREQNMSASAELERCSIGREENFDVSMSSINHDTKTPEMKEQLSNEILERPESKQYQNSETALRNRKHMITGEKTRPGSSTNSGVVRLIKDRNDNFTCPMPRCRASFSAAWTMQVHIERIHKKAACTIPLKDRQAKVRRYTCSWPECGKRFFARTHMRTHMLVHTGEKPIACQLCDYRCRQKTALIWHMRKHGVYSSKKKDLHSYENVK</sequence>
<feature type="compositionally biased region" description="Polar residues" evidence="11">
    <location>
        <begin position="211"/>
        <end position="220"/>
    </location>
</feature>
<evidence type="ECO:0000313" key="13">
    <source>
        <dbReference type="EMBL" id="RUS85803.1"/>
    </source>
</evidence>
<dbReference type="GO" id="GO:0000978">
    <property type="term" value="F:RNA polymerase II cis-regulatory region sequence-specific DNA binding"/>
    <property type="evidence" value="ECO:0007669"/>
    <property type="project" value="TreeGrafter"/>
</dbReference>
<dbReference type="GO" id="GO:0005634">
    <property type="term" value="C:nucleus"/>
    <property type="evidence" value="ECO:0007669"/>
    <property type="project" value="UniProtKB-SubCell"/>
</dbReference>
<keyword evidence="7" id="KW-0238">DNA-binding</keyword>
<accession>A0A3S0ZSJ8</accession>
<keyword evidence="9" id="KW-0539">Nucleus</keyword>
<evidence type="ECO:0000259" key="12">
    <source>
        <dbReference type="PROSITE" id="PS50157"/>
    </source>
</evidence>
<dbReference type="GO" id="GO:0008270">
    <property type="term" value="F:zinc ion binding"/>
    <property type="evidence" value="ECO:0007669"/>
    <property type="project" value="UniProtKB-KW"/>
</dbReference>
<evidence type="ECO:0000256" key="11">
    <source>
        <dbReference type="SAM" id="MobiDB-lite"/>
    </source>
</evidence>
<dbReference type="GO" id="GO:0000981">
    <property type="term" value="F:DNA-binding transcription factor activity, RNA polymerase II-specific"/>
    <property type="evidence" value="ECO:0007669"/>
    <property type="project" value="TreeGrafter"/>
</dbReference>
<protein>
    <recommendedName>
        <fullName evidence="12">C2H2-type domain-containing protein</fullName>
    </recommendedName>
</protein>
<dbReference type="Pfam" id="PF00096">
    <property type="entry name" value="zf-C2H2"/>
    <property type="match status" value="2"/>
</dbReference>
<dbReference type="FunFam" id="3.30.160.60:FF:000614">
    <property type="entry name" value="Zinc finger protein 142"/>
    <property type="match status" value="1"/>
</dbReference>
<keyword evidence="3" id="KW-0677">Repeat</keyword>
<feature type="region of interest" description="Disordered" evidence="11">
    <location>
        <begin position="301"/>
        <end position="342"/>
    </location>
</feature>
<evidence type="ECO:0000256" key="9">
    <source>
        <dbReference type="ARBA" id="ARBA00023242"/>
    </source>
</evidence>
<name>A0A3S0ZSJ8_ELYCH</name>
<feature type="region of interest" description="Disordered" evidence="11">
    <location>
        <begin position="193"/>
        <end position="247"/>
    </location>
</feature>
<feature type="region of interest" description="Disordered" evidence="11">
    <location>
        <begin position="82"/>
        <end position="102"/>
    </location>
</feature>
<feature type="domain" description="C2H2-type" evidence="12">
    <location>
        <begin position="470"/>
        <end position="499"/>
    </location>
</feature>
<evidence type="ECO:0000256" key="3">
    <source>
        <dbReference type="ARBA" id="ARBA00022737"/>
    </source>
</evidence>
<dbReference type="AlphaFoldDB" id="A0A3S0ZSJ8"/>
<dbReference type="SUPFAM" id="SSF57667">
    <property type="entry name" value="beta-beta-alpha zinc fingers"/>
    <property type="match status" value="1"/>
</dbReference>
<evidence type="ECO:0000256" key="10">
    <source>
        <dbReference type="PROSITE-ProRule" id="PRU00042"/>
    </source>
</evidence>
<evidence type="ECO:0000313" key="14">
    <source>
        <dbReference type="Proteomes" id="UP000271974"/>
    </source>
</evidence>
<organism evidence="13 14">
    <name type="scientific">Elysia chlorotica</name>
    <name type="common">Eastern emerald elysia</name>
    <name type="synonym">Sea slug</name>
    <dbReference type="NCBI Taxonomy" id="188477"/>
    <lineage>
        <taxon>Eukaryota</taxon>
        <taxon>Metazoa</taxon>
        <taxon>Spiralia</taxon>
        <taxon>Lophotrochozoa</taxon>
        <taxon>Mollusca</taxon>
        <taxon>Gastropoda</taxon>
        <taxon>Heterobranchia</taxon>
        <taxon>Euthyneura</taxon>
        <taxon>Panpulmonata</taxon>
        <taxon>Sacoglossa</taxon>
        <taxon>Placobranchoidea</taxon>
        <taxon>Plakobranchidae</taxon>
        <taxon>Elysia</taxon>
    </lineage>
</organism>
<feature type="non-terminal residue" evidence="13">
    <location>
        <position position="539"/>
    </location>
</feature>
<dbReference type="InterPro" id="IPR013087">
    <property type="entry name" value="Znf_C2H2_type"/>
</dbReference>
<proteinExistence type="predicted"/>
<dbReference type="InterPro" id="IPR036236">
    <property type="entry name" value="Znf_C2H2_sf"/>
</dbReference>
<feature type="compositionally biased region" description="Polar residues" evidence="11">
    <location>
        <begin position="93"/>
        <end position="102"/>
    </location>
</feature>
<evidence type="ECO:0000256" key="2">
    <source>
        <dbReference type="ARBA" id="ARBA00022723"/>
    </source>
</evidence>
<keyword evidence="4 10" id="KW-0863">Zinc-finger</keyword>
<evidence type="ECO:0000256" key="7">
    <source>
        <dbReference type="ARBA" id="ARBA00023125"/>
    </source>
</evidence>
<evidence type="ECO:0000256" key="5">
    <source>
        <dbReference type="ARBA" id="ARBA00022833"/>
    </source>
</evidence>
<dbReference type="Proteomes" id="UP000271974">
    <property type="component" value="Unassembled WGS sequence"/>
</dbReference>
<dbReference type="Gene3D" id="3.30.160.60">
    <property type="entry name" value="Classic Zinc Finger"/>
    <property type="match status" value="3"/>
</dbReference>
<reference evidence="13 14" key="1">
    <citation type="submission" date="2019-01" db="EMBL/GenBank/DDBJ databases">
        <title>A draft genome assembly of the solar-powered sea slug Elysia chlorotica.</title>
        <authorList>
            <person name="Cai H."/>
            <person name="Li Q."/>
            <person name="Fang X."/>
            <person name="Li J."/>
            <person name="Curtis N.E."/>
            <person name="Altenburger A."/>
            <person name="Shibata T."/>
            <person name="Feng M."/>
            <person name="Maeda T."/>
            <person name="Schwartz J.A."/>
            <person name="Shigenobu S."/>
            <person name="Lundholm N."/>
            <person name="Nishiyama T."/>
            <person name="Yang H."/>
            <person name="Hasebe M."/>
            <person name="Li S."/>
            <person name="Pierce S.K."/>
            <person name="Wang J."/>
        </authorList>
    </citation>
    <scope>NUCLEOTIDE SEQUENCE [LARGE SCALE GENOMIC DNA]</scope>
    <source>
        <strain evidence="13">EC2010</strain>
        <tissue evidence="13">Whole organism of an adult</tissue>
    </source>
</reference>
<gene>
    <name evidence="13" type="ORF">EGW08_006432</name>
</gene>
<keyword evidence="6" id="KW-0805">Transcription regulation</keyword>
<evidence type="ECO:0000256" key="4">
    <source>
        <dbReference type="ARBA" id="ARBA00022771"/>
    </source>
</evidence>
<keyword evidence="5" id="KW-0862">Zinc</keyword>
<dbReference type="PROSITE" id="PS00028">
    <property type="entry name" value="ZINC_FINGER_C2H2_1"/>
    <property type="match status" value="3"/>
</dbReference>
<evidence type="ECO:0000256" key="1">
    <source>
        <dbReference type="ARBA" id="ARBA00004123"/>
    </source>
</evidence>